<evidence type="ECO:0000256" key="11">
    <source>
        <dbReference type="SAM" id="Phobius"/>
    </source>
</evidence>
<dbReference type="Proteomes" id="UP000544095">
    <property type="component" value="Unassembled WGS sequence"/>
</dbReference>
<dbReference type="Pfam" id="PF00067">
    <property type="entry name" value="p450"/>
    <property type="match status" value="1"/>
</dbReference>
<dbReference type="GO" id="GO:0016705">
    <property type="term" value="F:oxidoreductase activity, acting on paired donors, with incorporation or reduction of molecular oxygen"/>
    <property type="evidence" value="ECO:0007669"/>
    <property type="project" value="InterPro"/>
</dbReference>
<evidence type="ECO:0000256" key="12">
    <source>
        <dbReference type="SAM" id="SignalP"/>
    </source>
</evidence>
<dbReference type="InterPro" id="IPR036396">
    <property type="entry name" value="Cyt_P450_sf"/>
</dbReference>
<proteinExistence type="inferred from homology"/>
<dbReference type="SUPFAM" id="SSF48264">
    <property type="entry name" value="Cytochrome P450"/>
    <property type="match status" value="1"/>
</dbReference>
<sequence length="1019" mass="113045">MMRSDIKFACLALVFLGLMTLADSITDSLLPALADDAHTQSGHWNLGTAALVLKGVSDIIGQFVIGYVLNTRSKHHAMNLNATSILVASLVTLLSLCYEQQWPILVAVVGPLVRCIGGGSHASAFLMLAILHDQTPTHYRFASYYCTGAVSVVAQSLGPFFAFKLADSSHLLPGILSGACCLIAFGIADSLRSTTCESNNSSHDESTSLLPNHQDDVELKSLNISVTEYLSRCFGKRSLIRTSSLMFLPQVFFLIAICKSTRPLFKAYIQHRDDVSPTEAEALWLLRSAMSVAIFGIILPGIVLHAAPRVSYPNSINLQAARISVLFISIGAFMIGLSGSLRSITAALVINTLGVATDLSLLAFASCKFSSSDAGTVMMTLASIESAGTLLGIGFLYPIYQWSINEDLPLLVGGVPYYICGSLYAVTAVVIDLDHATSQETGINTSVFFFLRNRTVVHGTGIREWLGLYMKSAELADIDGQLQAVTQLETTLMQPTKKGLFAKQRTMSHRQDSPGVQQYSLMASYLDLLLGNPQYPIFCGVTLFTLFLIRYSLLGHVTKFPLLNPKKSLELTSNRVTQDFIVDSKNILANGRALYKDQPYRAYTDWGKVVVIPPKFLDALKSHKQLDFTIPAEDDSHAYVPGFEPFVSDPHISKVVTKYLTKSLTKLTAPLSGEASLAFRQVLTDSTVRIVSRMSSRVFMGEALCRDEEWVRASGEYTVQAFKTGDILRTYPRWSRPFVHWVLPSCWTLRKKLDEAIQCLKPHLEHRSVISKEAEAQGKPSPFDDSIEWYKKEGSTRNPALLQISLSLVAIHTTSDLLMETLFNIAQHPELFQPLREEITNVLSTEGLKKTALYNLKLMDSVIKESQRLRPVLLGFFRRQAMADITLPNGDVIRKGEKIVCDATHMWNGDYYEEAAKFDGYRFLRMREASEQDKHPHLVSTSFDHLGFGHGNHACPGRFFAANEIKIALCHMLLKYDWKLADGVVPKPSGFGMMYLPDLQAKLLIRRRNEELDIDSIET</sequence>
<feature type="transmembrane region" description="Helical" evidence="11">
    <location>
        <begin position="319"/>
        <end position="338"/>
    </location>
</feature>
<dbReference type="CDD" id="cd11041">
    <property type="entry name" value="CYP503A1-like"/>
    <property type="match status" value="1"/>
</dbReference>
<dbReference type="AlphaFoldDB" id="A0A8H5LG00"/>
<evidence type="ECO:0000313" key="13">
    <source>
        <dbReference type="EMBL" id="KAF5590897.1"/>
    </source>
</evidence>
<dbReference type="Gene3D" id="1.10.630.10">
    <property type="entry name" value="Cytochrome P450"/>
    <property type="match status" value="1"/>
</dbReference>
<feature type="binding site" description="axial binding residue" evidence="10">
    <location>
        <position position="955"/>
    </location>
    <ligand>
        <name>heme</name>
        <dbReference type="ChEBI" id="CHEBI:30413"/>
    </ligand>
    <ligandPart>
        <name>Fe</name>
        <dbReference type="ChEBI" id="CHEBI:18248"/>
    </ligandPart>
</feature>
<feature type="transmembrane region" description="Helical" evidence="11">
    <location>
        <begin position="285"/>
        <end position="307"/>
    </location>
</feature>
<keyword evidence="7 10" id="KW-0408">Iron</keyword>
<feature type="signal peptide" evidence="12">
    <location>
        <begin position="1"/>
        <end position="24"/>
    </location>
</feature>
<evidence type="ECO:0000256" key="10">
    <source>
        <dbReference type="PIRSR" id="PIRSR602403-1"/>
    </source>
</evidence>
<feature type="transmembrane region" description="Helical" evidence="11">
    <location>
        <begin position="104"/>
        <end position="130"/>
    </location>
</feature>
<dbReference type="InterPro" id="IPR017972">
    <property type="entry name" value="Cyt_P450_CS"/>
</dbReference>
<comment type="similarity">
    <text evidence="3">Belongs to the cytochrome P450 family.</text>
</comment>
<feature type="transmembrane region" description="Helical" evidence="11">
    <location>
        <begin position="245"/>
        <end position="265"/>
    </location>
</feature>
<dbReference type="PRINTS" id="PR00465">
    <property type="entry name" value="EP450IV"/>
</dbReference>
<comment type="pathway">
    <text evidence="2">Hormone biosynthesis.</text>
</comment>
<organism evidence="13 14">
    <name type="scientific">Fusarium pseudoanthophilum</name>
    <dbReference type="NCBI Taxonomy" id="48495"/>
    <lineage>
        <taxon>Eukaryota</taxon>
        <taxon>Fungi</taxon>
        <taxon>Dikarya</taxon>
        <taxon>Ascomycota</taxon>
        <taxon>Pezizomycotina</taxon>
        <taxon>Sordariomycetes</taxon>
        <taxon>Hypocreomycetidae</taxon>
        <taxon>Hypocreales</taxon>
        <taxon>Nectriaceae</taxon>
        <taxon>Fusarium</taxon>
        <taxon>Fusarium fujikuroi species complex</taxon>
    </lineage>
</organism>
<dbReference type="GO" id="GO:0004497">
    <property type="term" value="F:monooxygenase activity"/>
    <property type="evidence" value="ECO:0007669"/>
    <property type="project" value="UniProtKB-KW"/>
</dbReference>
<keyword evidence="11" id="KW-0472">Membrane</keyword>
<keyword evidence="11" id="KW-0812">Transmembrane</keyword>
<evidence type="ECO:0000256" key="6">
    <source>
        <dbReference type="ARBA" id="ARBA00023002"/>
    </source>
</evidence>
<reference evidence="13 14" key="1">
    <citation type="submission" date="2020-05" db="EMBL/GenBank/DDBJ databases">
        <title>Identification and distribution of gene clusters putatively required for synthesis of sphingolipid metabolism inhibitors in phylogenetically diverse species of the filamentous fungus Fusarium.</title>
        <authorList>
            <person name="Kim H.-S."/>
            <person name="Busman M."/>
            <person name="Brown D.W."/>
            <person name="Divon H."/>
            <person name="Uhlig S."/>
            <person name="Proctor R.H."/>
        </authorList>
    </citation>
    <scope>NUCLEOTIDE SEQUENCE [LARGE SCALE GENOMIC DNA]</scope>
    <source>
        <strain evidence="13 14">NRRL 25211</strain>
    </source>
</reference>
<protein>
    <submittedName>
        <fullName evidence="13">Ent-kaurene oxidase</fullName>
    </submittedName>
</protein>
<keyword evidence="4 10" id="KW-0349">Heme</keyword>
<feature type="transmembrane region" description="Helical" evidence="11">
    <location>
        <begin position="377"/>
        <end position="400"/>
    </location>
</feature>
<dbReference type="Gene3D" id="1.20.1250.20">
    <property type="entry name" value="MFS general substrate transporter like domains"/>
    <property type="match status" value="1"/>
</dbReference>
<dbReference type="GO" id="GO:0020037">
    <property type="term" value="F:heme binding"/>
    <property type="evidence" value="ECO:0007669"/>
    <property type="project" value="InterPro"/>
</dbReference>
<keyword evidence="5 10" id="KW-0479">Metal-binding</keyword>
<evidence type="ECO:0000256" key="8">
    <source>
        <dbReference type="ARBA" id="ARBA00023033"/>
    </source>
</evidence>
<dbReference type="GO" id="GO:0005506">
    <property type="term" value="F:iron ion binding"/>
    <property type="evidence" value="ECO:0007669"/>
    <property type="project" value="InterPro"/>
</dbReference>
<feature type="transmembrane region" description="Helical" evidence="11">
    <location>
        <begin position="344"/>
        <end position="365"/>
    </location>
</feature>
<dbReference type="InterPro" id="IPR036259">
    <property type="entry name" value="MFS_trans_sf"/>
</dbReference>
<keyword evidence="12" id="KW-0732">Signal</keyword>
<feature type="transmembrane region" description="Helical" evidence="11">
    <location>
        <begin position="142"/>
        <end position="163"/>
    </location>
</feature>
<dbReference type="PRINTS" id="PR00385">
    <property type="entry name" value="P450"/>
</dbReference>
<accession>A0A8H5LG00</accession>
<name>A0A8H5LG00_9HYPO</name>
<evidence type="ECO:0000256" key="5">
    <source>
        <dbReference type="ARBA" id="ARBA00022723"/>
    </source>
</evidence>
<feature type="chain" id="PRO_5034096467" evidence="12">
    <location>
        <begin position="25"/>
        <end position="1019"/>
    </location>
</feature>
<keyword evidence="6" id="KW-0560">Oxidoreductase</keyword>
<comment type="pathway">
    <text evidence="9">Plant hormone biosynthesis; gibberellin biosynthesis.</text>
</comment>
<dbReference type="InterPro" id="IPR001128">
    <property type="entry name" value="Cyt_P450"/>
</dbReference>
<keyword evidence="11" id="KW-1133">Transmembrane helix</keyword>
<evidence type="ECO:0000256" key="4">
    <source>
        <dbReference type="ARBA" id="ARBA00022617"/>
    </source>
</evidence>
<feature type="transmembrane region" description="Helical" evidence="11">
    <location>
        <begin position="46"/>
        <end position="68"/>
    </location>
</feature>
<evidence type="ECO:0000313" key="14">
    <source>
        <dbReference type="Proteomes" id="UP000544095"/>
    </source>
</evidence>
<keyword evidence="14" id="KW-1185">Reference proteome</keyword>
<evidence type="ECO:0000256" key="9">
    <source>
        <dbReference type="ARBA" id="ARBA00037909"/>
    </source>
</evidence>
<keyword evidence="8" id="KW-0503">Monooxygenase</keyword>
<evidence type="ECO:0000256" key="7">
    <source>
        <dbReference type="ARBA" id="ARBA00023004"/>
    </source>
</evidence>
<evidence type="ECO:0000256" key="1">
    <source>
        <dbReference type="ARBA" id="ARBA00001971"/>
    </source>
</evidence>
<comment type="cofactor">
    <cofactor evidence="1 10">
        <name>heme</name>
        <dbReference type="ChEBI" id="CHEBI:30413"/>
    </cofactor>
</comment>
<dbReference type="SUPFAM" id="SSF103473">
    <property type="entry name" value="MFS general substrate transporter"/>
    <property type="match status" value="1"/>
</dbReference>
<gene>
    <name evidence="13" type="ORF">FPANT_5873</name>
</gene>
<comment type="caution">
    <text evidence="13">The sequence shown here is derived from an EMBL/GenBank/DDBJ whole genome shotgun (WGS) entry which is preliminary data.</text>
</comment>
<evidence type="ECO:0000256" key="3">
    <source>
        <dbReference type="ARBA" id="ARBA00010617"/>
    </source>
</evidence>
<feature type="transmembrane region" description="Helical" evidence="11">
    <location>
        <begin position="80"/>
        <end position="98"/>
    </location>
</feature>
<evidence type="ECO:0000256" key="2">
    <source>
        <dbReference type="ARBA" id="ARBA00004972"/>
    </source>
</evidence>
<dbReference type="EMBL" id="JAAOAR010000283">
    <property type="protein sequence ID" value="KAF5590897.1"/>
    <property type="molecule type" value="Genomic_DNA"/>
</dbReference>
<dbReference type="PANTHER" id="PTHR46206">
    <property type="entry name" value="CYTOCHROME P450"/>
    <property type="match status" value="1"/>
</dbReference>
<dbReference type="PANTHER" id="PTHR46206:SF2">
    <property type="entry name" value="CYTOCHROME P450 MONOOXYGENASE AUSG-RELATED"/>
    <property type="match status" value="1"/>
</dbReference>
<dbReference type="PROSITE" id="PS00086">
    <property type="entry name" value="CYTOCHROME_P450"/>
    <property type="match status" value="1"/>
</dbReference>
<dbReference type="InterPro" id="IPR002403">
    <property type="entry name" value="Cyt_P450_E_grp-IV"/>
</dbReference>